<protein>
    <recommendedName>
        <fullName evidence="4">DUF2929 family protein</fullName>
    </recommendedName>
</protein>
<proteinExistence type="predicted"/>
<sequence>MSRITVWNVIGWVFLIFLAVSKSFFGEQLSLITTGLGGLICLMLSLWMIYSGEEETSQHSNGRPE</sequence>
<feature type="transmembrane region" description="Helical" evidence="1">
    <location>
        <begin position="7"/>
        <end position="25"/>
    </location>
</feature>
<organism evidence="2 3">
    <name type="scientific">Exiguobacterium marinum</name>
    <dbReference type="NCBI Taxonomy" id="273528"/>
    <lineage>
        <taxon>Bacteria</taxon>
        <taxon>Bacillati</taxon>
        <taxon>Bacillota</taxon>
        <taxon>Bacilli</taxon>
        <taxon>Bacillales</taxon>
        <taxon>Bacillales Family XII. Incertae Sedis</taxon>
        <taxon>Exiguobacterium</taxon>
    </lineage>
</organism>
<evidence type="ECO:0000256" key="1">
    <source>
        <dbReference type="SAM" id="Phobius"/>
    </source>
</evidence>
<name>A0ABY7X0W3_9BACL</name>
<dbReference type="Proteomes" id="UP001213680">
    <property type="component" value="Chromosome"/>
</dbReference>
<keyword evidence="1" id="KW-0812">Transmembrane</keyword>
<dbReference type="EMBL" id="CP118099">
    <property type="protein sequence ID" value="WDH76766.1"/>
    <property type="molecule type" value="Genomic_DNA"/>
</dbReference>
<keyword evidence="1" id="KW-1133">Transmembrane helix</keyword>
<gene>
    <name evidence="2" type="ORF">PTI97_04425</name>
</gene>
<dbReference type="RefSeq" id="WP_274357344.1">
    <property type="nucleotide sequence ID" value="NZ_CP118099.1"/>
</dbReference>
<keyword evidence="3" id="KW-1185">Reference proteome</keyword>
<accession>A0ABY7X0W3</accession>
<evidence type="ECO:0000313" key="2">
    <source>
        <dbReference type="EMBL" id="WDH76766.1"/>
    </source>
</evidence>
<keyword evidence="1" id="KW-0472">Membrane</keyword>
<feature type="transmembrane region" description="Helical" evidence="1">
    <location>
        <begin position="31"/>
        <end position="50"/>
    </location>
</feature>
<evidence type="ECO:0008006" key="4">
    <source>
        <dbReference type="Google" id="ProtNLM"/>
    </source>
</evidence>
<evidence type="ECO:0000313" key="3">
    <source>
        <dbReference type="Proteomes" id="UP001213680"/>
    </source>
</evidence>
<reference evidence="2 3" key="1">
    <citation type="submission" date="2023-02" db="EMBL/GenBank/DDBJ databases">
        <title>A bacterium isolated from plastisphere.</title>
        <authorList>
            <person name="Sun Y."/>
        </authorList>
    </citation>
    <scope>NUCLEOTIDE SEQUENCE [LARGE SCALE GENOMIC DNA]</scope>
    <source>
        <strain evidence="3">a-1</strain>
    </source>
</reference>